<dbReference type="InterPro" id="IPR001387">
    <property type="entry name" value="Cro/C1-type_HTH"/>
</dbReference>
<evidence type="ECO:0000313" key="3">
    <source>
        <dbReference type="EMBL" id="MBE6832441.1"/>
    </source>
</evidence>
<reference evidence="3" key="1">
    <citation type="submission" date="2019-04" db="EMBL/GenBank/DDBJ databases">
        <title>Evolution of Biomass-Degrading Anaerobic Consortia Revealed by Metagenomics.</title>
        <authorList>
            <person name="Peng X."/>
        </authorList>
    </citation>
    <scope>NUCLEOTIDE SEQUENCE</scope>
    <source>
        <strain evidence="3">SIG551</strain>
    </source>
</reference>
<name>A0A928Q324_9FIRM</name>
<dbReference type="SUPFAM" id="SSF47413">
    <property type="entry name" value="lambda repressor-like DNA-binding domains"/>
    <property type="match status" value="1"/>
</dbReference>
<organism evidence="3 4">
    <name type="scientific">Faecalispora sporosphaeroides</name>
    <dbReference type="NCBI Taxonomy" id="1549"/>
    <lineage>
        <taxon>Bacteria</taxon>
        <taxon>Bacillati</taxon>
        <taxon>Bacillota</taxon>
        <taxon>Clostridia</taxon>
        <taxon>Eubacteriales</taxon>
        <taxon>Oscillospiraceae</taxon>
        <taxon>Faecalispora</taxon>
    </lineage>
</organism>
<gene>
    <name evidence="3" type="ORF">E7512_02455</name>
</gene>
<dbReference type="EMBL" id="SVNY01000001">
    <property type="protein sequence ID" value="MBE6832441.1"/>
    <property type="molecule type" value="Genomic_DNA"/>
</dbReference>
<dbReference type="Gene3D" id="1.25.40.10">
    <property type="entry name" value="Tetratricopeptide repeat domain"/>
    <property type="match status" value="1"/>
</dbReference>
<dbReference type="SMART" id="SM00530">
    <property type="entry name" value="HTH_XRE"/>
    <property type="match status" value="1"/>
</dbReference>
<dbReference type="PANTHER" id="PTHR46558:SF11">
    <property type="entry name" value="HTH-TYPE TRANSCRIPTIONAL REGULATOR XRE"/>
    <property type="match status" value="1"/>
</dbReference>
<dbReference type="InterPro" id="IPR011990">
    <property type="entry name" value="TPR-like_helical_dom_sf"/>
</dbReference>
<evidence type="ECO:0000313" key="4">
    <source>
        <dbReference type="Proteomes" id="UP000754750"/>
    </source>
</evidence>
<dbReference type="InterPro" id="IPR010982">
    <property type="entry name" value="Lambda_DNA-bd_dom_sf"/>
</dbReference>
<sequence>MQIGTIIRKYRLEKNLTQEEVSMRLGVTAPAVNKWEKGNSMPDITLLSPLARLLDITLDTLLSHTDSLSDEEANRIIVTAHKKLKIEPFETVFSWAKEQLYIYPNSDFLVLYMARVLHSHLQMQESDNEAEYVPYFVSCYQRVLESGEERIKSSAADALYYYYMGCDQFDKAEEYLDYFSAENPERKRKLAAVYRETGRKDEALQMYEELLYSGYQNVQLTFHDIYYFALKGEDFEKAHQIVEKLRRLAQLFEMGEYHEISSGLELAMLEKDSDRFFEIMQRLLGNIESISGFTKSPLYSHMKLKQPSREYYDEVRQSLLGCLKEEQCAFAQGDERFDALLVK</sequence>
<dbReference type="AlphaFoldDB" id="A0A928Q324"/>
<keyword evidence="1" id="KW-0238">DNA-binding</keyword>
<dbReference type="Proteomes" id="UP000754750">
    <property type="component" value="Unassembled WGS sequence"/>
</dbReference>
<dbReference type="Gene3D" id="1.10.260.40">
    <property type="entry name" value="lambda repressor-like DNA-binding domains"/>
    <property type="match status" value="1"/>
</dbReference>
<accession>A0A928Q324</accession>
<comment type="caution">
    <text evidence="3">The sequence shown here is derived from an EMBL/GenBank/DDBJ whole genome shotgun (WGS) entry which is preliminary data.</text>
</comment>
<dbReference type="RefSeq" id="WP_326839897.1">
    <property type="nucleotide sequence ID" value="NZ_SVNY01000001.1"/>
</dbReference>
<protein>
    <submittedName>
        <fullName evidence="3">Helix-turn-helix transcriptional regulator</fullName>
    </submittedName>
</protein>
<evidence type="ECO:0000259" key="2">
    <source>
        <dbReference type="PROSITE" id="PS50943"/>
    </source>
</evidence>
<feature type="domain" description="HTH cro/C1-type" evidence="2">
    <location>
        <begin position="7"/>
        <end position="61"/>
    </location>
</feature>
<dbReference type="PROSITE" id="PS50943">
    <property type="entry name" value="HTH_CROC1"/>
    <property type="match status" value="1"/>
</dbReference>
<evidence type="ECO:0000256" key="1">
    <source>
        <dbReference type="ARBA" id="ARBA00023125"/>
    </source>
</evidence>
<dbReference type="Pfam" id="PF01381">
    <property type="entry name" value="HTH_3"/>
    <property type="match status" value="1"/>
</dbReference>
<dbReference type="CDD" id="cd00093">
    <property type="entry name" value="HTH_XRE"/>
    <property type="match status" value="1"/>
</dbReference>
<dbReference type="GO" id="GO:0003677">
    <property type="term" value="F:DNA binding"/>
    <property type="evidence" value="ECO:0007669"/>
    <property type="project" value="UniProtKB-KW"/>
</dbReference>
<dbReference type="PANTHER" id="PTHR46558">
    <property type="entry name" value="TRACRIPTIONAL REGULATORY PROTEIN-RELATED-RELATED"/>
    <property type="match status" value="1"/>
</dbReference>
<proteinExistence type="predicted"/>
<dbReference type="SUPFAM" id="SSF48452">
    <property type="entry name" value="TPR-like"/>
    <property type="match status" value="1"/>
</dbReference>